<gene>
    <name evidence="1" type="ORF">A2960_05715</name>
</gene>
<dbReference type="AlphaFoldDB" id="A0A1F6ANH4"/>
<evidence type="ECO:0000313" key="1">
    <source>
        <dbReference type="EMBL" id="OGG26023.1"/>
    </source>
</evidence>
<organism evidence="1 2">
    <name type="scientific">Candidatus Gottesmanbacteria bacterium RIFCSPLOWO2_01_FULL_39_12b</name>
    <dbReference type="NCBI Taxonomy" id="1798388"/>
    <lineage>
        <taxon>Bacteria</taxon>
        <taxon>Candidatus Gottesmaniibacteriota</taxon>
    </lineage>
</organism>
<name>A0A1F6ANH4_9BACT</name>
<proteinExistence type="predicted"/>
<reference evidence="1 2" key="1">
    <citation type="journal article" date="2016" name="Nat. Commun.">
        <title>Thousands of microbial genomes shed light on interconnected biogeochemical processes in an aquifer system.</title>
        <authorList>
            <person name="Anantharaman K."/>
            <person name="Brown C.T."/>
            <person name="Hug L.A."/>
            <person name="Sharon I."/>
            <person name="Castelle C.J."/>
            <person name="Probst A.J."/>
            <person name="Thomas B.C."/>
            <person name="Singh A."/>
            <person name="Wilkins M.J."/>
            <person name="Karaoz U."/>
            <person name="Brodie E.L."/>
            <person name="Williams K.H."/>
            <person name="Hubbard S.S."/>
            <person name="Banfield J.F."/>
        </authorList>
    </citation>
    <scope>NUCLEOTIDE SEQUENCE [LARGE SCALE GENOMIC DNA]</scope>
</reference>
<protein>
    <submittedName>
        <fullName evidence="1">Uncharacterized protein</fullName>
    </submittedName>
</protein>
<sequence length="82" mass="9571">MQSQTFRTTVDFDPGLYRLIREAALKNGKSVREILHEATRAYLRGGNKTSFESIYKNMRKVAKIGRKINLVEFVRKDRDSHI</sequence>
<dbReference type="Proteomes" id="UP000176609">
    <property type="component" value="Unassembled WGS sequence"/>
</dbReference>
<evidence type="ECO:0000313" key="2">
    <source>
        <dbReference type="Proteomes" id="UP000176609"/>
    </source>
</evidence>
<dbReference type="EMBL" id="MFJR01000014">
    <property type="protein sequence ID" value="OGG26023.1"/>
    <property type="molecule type" value="Genomic_DNA"/>
</dbReference>
<accession>A0A1F6ANH4</accession>
<comment type="caution">
    <text evidence="1">The sequence shown here is derived from an EMBL/GenBank/DDBJ whole genome shotgun (WGS) entry which is preliminary data.</text>
</comment>